<reference evidence="2 3" key="1">
    <citation type="journal article" date="2011" name="Proc. Natl. Acad. Sci. U.S.A.">
        <title>Comparative genomics of xylose-fermenting fungi for enhanced biofuel production.</title>
        <authorList>
            <person name="Wohlbach D.J."/>
            <person name="Kuo A."/>
            <person name="Sato T.K."/>
            <person name="Potts K.M."/>
            <person name="Salamov A.A."/>
            <person name="LaButti K.M."/>
            <person name="Sun H."/>
            <person name="Clum A."/>
            <person name="Pangilinan J.L."/>
            <person name="Lindquist E.A."/>
            <person name="Lucas S."/>
            <person name="Lapidus A."/>
            <person name="Jin M."/>
            <person name="Gunawan C."/>
            <person name="Balan V."/>
            <person name="Dale B.E."/>
            <person name="Jeffries T.W."/>
            <person name="Zinkel R."/>
            <person name="Barry K.W."/>
            <person name="Grigoriev I.V."/>
            <person name="Gasch A.P."/>
        </authorList>
    </citation>
    <scope>NUCLEOTIDE SEQUENCE [LARGE SCALE GENOMIC DNA]</scope>
    <source>
        <strain evidence="3">ATCC 10573 / BCRC 21748 / CBS 615 / JCM 9827 / NBRC 10315 / NRRL Y-1498 / VKM Y-70</strain>
    </source>
</reference>
<dbReference type="Gene3D" id="3.40.50.720">
    <property type="entry name" value="NAD(P)-binding Rossmann-like Domain"/>
    <property type="match status" value="1"/>
</dbReference>
<dbReference type="HOGENOM" id="CLU_007383_12_3_1"/>
<name>G3B0R4_CANTC</name>
<accession>G3B0R4</accession>
<dbReference type="Proteomes" id="UP000000707">
    <property type="component" value="Unassembled WGS sequence"/>
</dbReference>
<proteinExistence type="predicted"/>
<evidence type="ECO:0000313" key="2">
    <source>
        <dbReference type="EMBL" id="EGV65456.1"/>
    </source>
</evidence>
<dbReference type="KEGG" id="cten:18246859"/>
<protein>
    <submittedName>
        <fullName evidence="2">NAD-dependent epimerase/dehydratase</fullName>
    </submittedName>
</protein>
<dbReference type="InterPro" id="IPR051783">
    <property type="entry name" value="NAD(P)-dependent_oxidoreduct"/>
</dbReference>
<dbReference type="PANTHER" id="PTHR48079:SF9">
    <property type="entry name" value="PUTATIVE-RELATED"/>
    <property type="match status" value="1"/>
</dbReference>
<keyword evidence="3" id="KW-1185">Reference proteome</keyword>
<dbReference type="OrthoDB" id="10262413at2759"/>
<dbReference type="PANTHER" id="PTHR48079">
    <property type="entry name" value="PROTEIN YEEZ"/>
    <property type="match status" value="1"/>
</dbReference>
<dbReference type="GO" id="GO:0005737">
    <property type="term" value="C:cytoplasm"/>
    <property type="evidence" value="ECO:0007669"/>
    <property type="project" value="TreeGrafter"/>
</dbReference>
<dbReference type="STRING" id="590646.G3B0R4"/>
<dbReference type="AlphaFoldDB" id="G3B0R4"/>
<dbReference type="Pfam" id="PF01370">
    <property type="entry name" value="Epimerase"/>
    <property type="match status" value="1"/>
</dbReference>
<dbReference type="SUPFAM" id="SSF51735">
    <property type="entry name" value="NAD(P)-binding Rossmann-fold domains"/>
    <property type="match status" value="1"/>
</dbReference>
<evidence type="ECO:0000313" key="3">
    <source>
        <dbReference type="Proteomes" id="UP000000707"/>
    </source>
</evidence>
<feature type="domain" description="NAD-dependent epimerase/dehydratase" evidence="1">
    <location>
        <begin position="3"/>
        <end position="213"/>
    </location>
</feature>
<gene>
    <name evidence="2" type="ORF">CANTEDRAFT_113210</name>
</gene>
<sequence length="297" mass="31701">MKVFVTGATGFVGTAVVKELVAHGHKVTGLARSDESAEKLIAVGATYVKGELTDTDIVVDAAKTADGTVHLGLVYDAQNPKRREAVDRHIIGAICDAYIGTGKPFIATGGTLFVVNDTKVDEDFQQDFKKIQFAEGRASNELFALSYASKGVRSMSVRLSPSVHDIGDIGFIPTLIEMSKKNGYVYYPGTGENVWPAVHRQDAAVLYRLALEGAPAGSILHGVGEEGIPVKTIAEALSKKLGLTKCSVPAAELPEKLGPRFGVIFALNNPTSNAKTKTITGWKPTEIGLIEDILENY</sequence>
<evidence type="ECO:0000259" key="1">
    <source>
        <dbReference type="Pfam" id="PF01370"/>
    </source>
</evidence>
<dbReference type="RefSeq" id="XP_006685142.1">
    <property type="nucleotide sequence ID" value="XM_006685079.1"/>
</dbReference>
<dbReference type="InterPro" id="IPR001509">
    <property type="entry name" value="Epimerase_deHydtase"/>
</dbReference>
<dbReference type="GeneID" id="18246859"/>
<dbReference type="CDD" id="cd05262">
    <property type="entry name" value="SDR_a7"/>
    <property type="match status" value="1"/>
</dbReference>
<dbReference type="GO" id="GO:0004029">
    <property type="term" value="F:aldehyde dehydrogenase (NAD+) activity"/>
    <property type="evidence" value="ECO:0007669"/>
    <property type="project" value="TreeGrafter"/>
</dbReference>
<dbReference type="InterPro" id="IPR036291">
    <property type="entry name" value="NAD(P)-bd_dom_sf"/>
</dbReference>
<organism evidence="3">
    <name type="scientific">Candida tenuis (strain ATCC 10573 / BCRC 21748 / CBS 615 / JCM 9827 / NBRC 10315 / NRRL Y-1498 / VKM Y-70)</name>
    <name type="common">Yeast</name>
    <name type="synonym">Yamadazyma tenuis</name>
    <dbReference type="NCBI Taxonomy" id="590646"/>
    <lineage>
        <taxon>Eukaryota</taxon>
        <taxon>Fungi</taxon>
        <taxon>Dikarya</taxon>
        <taxon>Ascomycota</taxon>
        <taxon>Saccharomycotina</taxon>
        <taxon>Pichiomycetes</taxon>
        <taxon>Debaryomycetaceae</taxon>
        <taxon>Yamadazyma</taxon>
    </lineage>
</organism>
<dbReference type="eggNOG" id="KOG1502">
    <property type="taxonomic scope" value="Eukaryota"/>
</dbReference>
<dbReference type="EMBL" id="GL996514">
    <property type="protein sequence ID" value="EGV65456.1"/>
    <property type="molecule type" value="Genomic_DNA"/>
</dbReference>